<dbReference type="InterPro" id="IPR010982">
    <property type="entry name" value="Lambda_DNA-bd_dom_sf"/>
</dbReference>
<dbReference type="SMART" id="SM00530">
    <property type="entry name" value="HTH_XRE"/>
    <property type="match status" value="1"/>
</dbReference>
<evidence type="ECO:0000313" key="3">
    <source>
        <dbReference type="Proteomes" id="UP000036959"/>
    </source>
</evidence>
<protein>
    <recommendedName>
        <fullName evidence="1">HTH cro/C1-type domain-containing protein</fullName>
    </recommendedName>
</protein>
<feature type="domain" description="HTH cro/C1-type" evidence="1">
    <location>
        <begin position="15"/>
        <end position="69"/>
    </location>
</feature>
<sequence>MERVIVIPAKMGSVLAAGRRRAGLTQSEAAARLGVSQSRVSTLERNTGALTLDQLLTMLAAYGLELTIRDRPELHELRQDEAQW</sequence>
<gene>
    <name evidence="2" type="ORF">BVER_01536</name>
</gene>
<evidence type="ECO:0000259" key="1">
    <source>
        <dbReference type="PROSITE" id="PS50943"/>
    </source>
</evidence>
<dbReference type="PROSITE" id="PS50943">
    <property type="entry name" value="HTH_CROC1"/>
    <property type="match status" value="1"/>
</dbReference>
<keyword evidence="3" id="KW-1185">Reference proteome</keyword>
<reference evidence="3" key="1">
    <citation type="submission" date="2015-06" db="EMBL/GenBank/DDBJ databases">
        <title>Comparative genomics of Burkholderia leaf nodule symbionts.</title>
        <authorList>
            <person name="Carlier A."/>
            <person name="Eberl L."/>
            <person name="Pinto-Carbo M."/>
        </authorList>
    </citation>
    <scope>NUCLEOTIDE SEQUENCE [LARGE SCALE GENOMIC DNA]</scope>
    <source>
        <strain evidence="3">UZHbot4</strain>
    </source>
</reference>
<comment type="caution">
    <text evidence="2">The sequence shown here is derived from an EMBL/GenBank/DDBJ whole genome shotgun (WGS) entry which is preliminary data.</text>
</comment>
<proteinExistence type="predicted"/>
<dbReference type="Gene3D" id="1.10.260.40">
    <property type="entry name" value="lambda repressor-like DNA-binding domains"/>
    <property type="match status" value="1"/>
</dbReference>
<dbReference type="SUPFAM" id="SSF47413">
    <property type="entry name" value="lambda repressor-like DNA-binding domains"/>
    <property type="match status" value="1"/>
</dbReference>
<dbReference type="Pfam" id="PF01381">
    <property type="entry name" value="HTH_3"/>
    <property type="match status" value="1"/>
</dbReference>
<dbReference type="OrthoDB" id="8817527at2"/>
<organism evidence="2 3">
    <name type="scientific">Candidatus Burkholderia verschuerenii</name>
    <dbReference type="NCBI Taxonomy" id="242163"/>
    <lineage>
        <taxon>Bacteria</taxon>
        <taxon>Pseudomonadati</taxon>
        <taxon>Pseudomonadota</taxon>
        <taxon>Betaproteobacteria</taxon>
        <taxon>Burkholderiales</taxon>
        <taxon>Burkholderiaceae</taxon>
        <taxon>Burkholderia</taxon>
    </lineage>
</organism>
<accession>A0A0L0MI08</accession>
<dbReference type="InterPro" id="IPR001387">
    <property type="entry name" value="Cro/C1-type_HTH"/>
</dbReference>
<dbReference type="PATRIC" id="fig|242163.4.peg.6809"/>
<dbReference type="Proteomes" id="UP000036959">
    <property type="component" value="Unassembled WGS sequence"/>
</dbReference>
<evidence type="ECO:0000313" key="2">
    <source>
        <dbReference type="EMBL" id="KND61935.1"/>
    </source>
</evidence>
<dbReference type="CDD" id="cd00093">
    <property type="entry name" value="HTH_XRE"/>
    <property type="match status" value="1"/>
</dbReference>
<name>A0A0L0MI08_9BURK</name>
<dbReference type="EMBL" id="LFJJ01000009">
    <property type="protein sequence ID" value="KND61935.1"/>
    <property type="molecule type" value="Genomic_DNA"/>
</dbReference>
<dbReference type="GO" id="GO:0003677">
    <property type="term" value="F:DNA binding"/>
    <property type="evidence" value="ECO:0007669"/>
    <property type="project" value="InterPro"/>
</dbReference>
<dbReference type="AlphaFoldDB" id="A0A0L0MI08"/>